<evidence type="ECO:0000313" key="4">
    <source>
        <dbReference type="Proteomes" id="UP000188181"/>
    </source>
</evidence>
<dbReference type="GO" id="GO:0003677">
    <property type="term" value="F:DNA binding"/>
    <property type="evidence" value="ECO:0007669"/>
    <property type="project" value="UniProtKB-KW"/>
</dbReference>
<dbReference type="KEGG" id="pbas:SMSP2_02105"/>
<dbReference type="SUPFAM" id="SSF116734">
    <property type="entry name" value="DNA methylase specificity domain"/>
    <property type="match status" value="1"/>
</dbReference>
<gene>
    <name evidence="3" type="ORF">SMSP2_02105</name>
</gene>
<dbReference type="InterPro" id="IPR044946">
    <property type="entry name" value="Restrct_endonuc_typeI_TRD_sf"/>
</dbReference>
<evidence type="ECO:0000256" key="2">
    <source>
        <dbReference type="ARBA" id="ARBA00023125"/>
    </source>
</evidence>
<keyword evidence="4" id="KW-1185">Reference proteome</keyword>
<evidence type="ECO:0000313" key="3">
    <source>
        <dbReference type="EMBL" id="AQQ71727.1"/>
    </source>
</evidence>
<keyword evidence="2" id="KW-0238">DNA-binding</keyword>
<accession>A0A1Q2MHF2</accession>
<proteinExistence type="predicted"/>
<dbReference type="GO" id="GO:0009307">
    <property type="term" value="P:DNA restriction-modification system"/>
    <property type="evidence" value="ECO:0007669"/>
    <property type="project" value="UniProtKB-KW"/>
</dbReference>
<dbReference type="EMBL" id="CP019646">
    <property type="protein sequence ID" value="AQQ71727.1"/>
    <property type="molecule type" value="Genomic_DNA"/>
</dbReference>
<dbReference type="Proteomes" id="UP000188181">
    <property type="component" value="Chromosome"/>
</dbReference>
<dbReference type="STRING" id="1851148.SMSP2_02105"/>
<sequence>MFLSAQNIKNEKLDLFQYNYISEELHNQLTRHKKVVKGDLLQVRVGGAATIGQTCVIEIENDFSIYVSLCHIRLNEKACNYYIFKHLQAEA</sequence>
<dbReference type="AlphaFoldDB" id="A0A1Q2MHF2"/>
<organism evidence="3 4">
    <name type="scientific">Limihaloglobus sulfuriphilus</name>
    <dbReference type="NCBI Taxonomy" id="1851148"/>
    <lineage>
        <taxon>Bacteria</taxon>
        <taxon>Pseudomonadati</taxon>
        <taxon>Planctomycetota</taxon>
        <taxon>Phycisphaerae</taxon>
        <taxon>Sedimentisphaerales</taxon>
        <taxon>Sedimentisphaeraceae</taxon>
        <taxon>Limihaloglobus</taxon>
    </lineage>
</organism>
<dbReference type="Gene3D" id="3.90.220.20">
    <property type="entry name" value="DNA methylase specificity domains"/>
    <property type="match status" value="1"/>
</dbReference>
<protein>
    <submittedName>
        <fullName evidence="3">Uncharacterized protein</fullName>
    </submittedName>
</protein>
<name>A0A1Q2MHF2_9BACT</name>
<reference evidence="4" key="1">
    <citation type="submission" date="2017-02" db="EMBL/GenBank/DDBJ databases">
        <title>Comparative genomics and description of representatives of a novel lineage of planctomycetes thriving in anoxic sediments.</title>
        <authorList>
            <person name="Spring S."/>
            <person name="Bunk B."/>
            <person name="Sproer C."/>
        </authorList>
    </citation>
    <scope>NUCLEOTIDE SEQUENCE [LARGE SCALE GENOMIC DNA]</scope>
    <source>
        <strain evidence="4">SM-Chi-D1</strain>
    </source>
</reference>
<keyword evidence="1" id="KW-0680">Restriction system</keyword>
<evidence type="ECO:0000256" key="1">
    <source>
        <dbReference type="ARBA" id="ARBA00022747"/>
    </source>
</evidence>